<keyword evidence="6" id="KW-0969">Cilium</keyword>
<dbReference type="InterPro" id="IPR042187">
    <property type="entry name" value="Flagellin_C_sub2"/>
</dbReference>
<keyword evidence="3" id="KW-0964">Secreted</keyword>
<dbReference type="InterPro" id="IPR001029">
    <property type="entry name" value="Flagellin_N"/>
</dbReference>
<comment type="subcellular location">
    <subcellularLocation>
        <location evidence="3">Secreted</location>
    </subcellularLocation>
    <subcellularLocation>
        <location evidence="3">Bacterial flagellum</location>
    </subcellularLocation>
</comment>
<evidence type="ECO:0000256" key="1">
    <source>
        <dbReference type="ARBA" id="ARBA00005709"/>
    </source>
</evidence>
<evidence type="ECO:0000256" key="2">
    <source>
        <dbReference type="ARBA" id="ARBA00023143"/>
    </source>
</evidence>
<comment type="function">
    <text evidence="3">Flagellin is the subunit protein which polymerizes to form the filaments of bacterial flagella.</text>
</comment>
<dbReference type="Proteomes" id="UP000253934">
    <property type="component" value="Unassembled WGS sequence"/>
</dbReference>
<dbReference type="EMBL" id="QOVW01000063">
    <property type="protein sequence ID" value="RDB36312.1"/>
    <property type="molecule type" value="Genomic_DNA"/>
</dbReference>
<keyword evidence="7" id="KW-1185">Reference proteome</keyword>
<dbReference type="GO" id="GO:0009288">
    <property type="term" value="C:bacterial-type flagellum"/>
    <property type="evidence" value="ECO:0007669"/>
    <property type="project" value="UniProtKB-SubCell"/>
</dbReference>
<evidence type="ECO:0000259" key="5">
    <source>
        <dbReference type="Pfam" id="PF00700"/>
    </source>
</evidence>
<evidence type="ECO:0000259" key="4">
    <source>
        <dbReference type="Pfam" id="PF00669"/>
    </source>
</evidence>
<comment type="similarity">
    <text evidence="1 3">Belongs to the bacterial flagellin family.</text>
</comment>
<dbReference type="GO" id="GO:0005576">
    <property type="term" value="C:extracellular region"/>
    <property type="evidence" value="ECO:0007669"/>
    <property type="project" value="UniProtKB-SubCell"/>
</dbReference>
<evidence type="ECO:0000313" key="7">
    <source>
        <dbReference type="Proteomes" id="UP000253934"/>
    </source>
</evidence>
<dbReference type="Gene3D" id="6.10.10.10">
    <property type="entry name" value="Flagellar export chaperone, C-terminal domain"/>
    <property type="match status" value="1"/>
</dbReference>
<evidence type="ECO:0000313" key="6">
    <source>
        <dbReference type="EMBL" id="RDB36312.1"/>
    </source>
</evidence>
<protein>
    <recommendedName>
        <fullName evidence="3">Flagellin</fullName>
    </recommendedName>
</protein>
<evidence type="ECO:0000256" key="3">
    <source>
        <dbReference type="RuleBase" id="RU362073"/>
    </source>
</evidence>
<reference evidence="6" key="1">
    <citation type="submission" date="2018-04" db="EMBL/GenBank/DDBJ databases">
        <title>Draft genome sequence of the Candidatus Spirobacillus cienkowskii, a pathogen of freshwater Daphnia species, reconstructed from hemolymph metagenomic reads.</title>
        <authorList>
            <person name="Bresciani L."/>
            <person name="Lemos L.N."/>
            <person name="Wale N."/>
            <person name="Lin J.Y."/>
            <person name="Fernandes G.R."/>
            <person name="Duffy M.A."/>
            <person name="Rodrigues J.M."/>
        </authorList>
    </citation>
    <scope>NUCLEOTIDE SEQUENCE [LARGE SCALE GENOMIC DNA]</scope>
    <source>
        <strain evidence="6">Binning01</strain>
    </source>
</reference>
<accession>A0A369KRT5</accession>
<name>A0A369KRT5_9BACT</name>
<feature type="domain" description="Flagellin N-terminal" evidence="4">
    <location>
        <begin position="5"/>
        <end position="142"/>
    </location>
</feature>
<sequence length="324" mass="35120">MGLRIQTNIQSLNSQRSLAISTSANDLSMEKLSSGYRINKSSDDAAGLAISEKLKADIRGLNMAKRNANDGISMVQVAEGGMNEITNILSRLRELSVQGASDTIGNNERNFINKEYTALKDEIDRITNSTEYNGSLLLIGQNAAKKIPDEKMLNRVNTPPFEIQVGKNWYEGVDAIGIKDPFGRNPVNIFRVKFDQIDTSTVGLKLGRGNDDSKDSIGVYVEGVKDSTVSKNRAQRSIAKLDDAINNIAGFRADLGAIQSRLGSTVANLSIMSENFSAANSRIRDTDFAEETTRYAQSNILKQAGVAVLSQANQSPGAALRLLG</sequence>
<dbReference type="GO" id="GO:0005198">
    <property type="term" value="F:structural molecule activity"/>
    <property type="evidence" value="ECO:0007669"/>
    <property type="project" value="UniProtKB-UniRule"/>
</dbReference>
<feature type="domain" description="Flagellin C-terminal" evidence="5">
    <location>
        <begin position="239"/>
        <end position="323"/>
    </location>
</feature>
<keyword evidence="6" id="KW-0966">Cell projection</keyword>
<keyword evidence="2 3" id="KW-0975">Bacterial flagellum</keyword>
<gene>
    <name evidence="6" type="ORF">DCC88_05910</name>
</gene>
<dbReference type="Gene3D" id="1.20.1330.10">
    <property type="entry name" value="f41 fragment of flagellin, N-terminal domain"/>
    <property type="match status" value="1"/>
</dbReference>
<dbReference type="PRINTS" id="PR00207">
    <property type="entry name" value="FLAGELLIN"/>
</dbReference>
<keyword evidence="6" id="KW-0282">Flagellum</keyword>
<dbReference type="SUPFAM" id="SSF64518">
    <property type="entry name" value="Phase 1 flagellin"/>
    <property type="match status" value="1"/>
</dbReference>
<dbReference type="Pfam" id="PF00669">
    <property type="entry name" value="Flagellin_N"/>
    <property type="match status" value="1"/>
</dbReference>
<dbReference type="Pfam" id="PF00700">
    <property type="entry name" value="Flagellin_C"/>
    <property type="match status" value="1"/>
</dbReference>
<proteinExistence type="inferred from homology"/>
<dbReference type="PANTHER" id="PTHR42792">
    <property type="entry name" value="FLAGELLIN"/>
    <property type="match status" value="1"/>
</dbReference>
<organism evidence="6 7">
    <name type="scientific">Spirobacillus cienkowskii</name>
    <dbReference type="NCBI Taxonomy" id="495820"/>
    <lineage>
        <taxon>Bacteria</taxon>
        <taxon>Pseudomonadati</taxon>
        <taxon>Bdellovibrionota</taxon>
        <taxon>Oligoflexia</taxon>
        <taxon>Silvanigrellales</taxon>
        <taxon>Spirobacillus</taxon>
    </lineage>
</organism>
<dbReference type="InterPro" id="IPR001492">
    <property type="entry name" value="Flagellin"/>
</dbReference>
<dbReference type="AlphaFoldDB" id="A0A369KRT5"/>
<dbReference type="PANTHER" id="PTHR42792:SF2">
    <property type="entry name" value="FLAGELLIN"/>
    <property type="match status" value="1"/>
</dbReference>
<dbReference type="InterPro" id="IPR046358">
    <property type="entry name" value="Flagellin_C"/>
</dbReference>
<comment type="caution">
    <text evidence="6">The sequence shown here is derived from an EMBL/GenBank/DDBJ whole genome shotgun (WGS) entry which is preliminary data.</text>
</comment>